<dbReference type="EMBL" id="JAHUTI010039339">
    <property type="protein sequence ID" value="MED6243983.1"/>
    <property type="molecule type" value="Genomic_DNA"/>
</dbReference>
<keyword evidence="2" id="KW-1185">Reference proteome</keyword>
<comment type="caution">
    <text evidence="1">The sequence shown here is derived from an EMBL/GenBank/DDBJ whole genome shotgun (WGS) entry which is preliminary data.</text>
</comment>
<proteinExistence type="predicted"/>
<reference evidence="1 2" key="1">
    <citation type="submission" date="2021-07" db="EMBL/GenBank/DDBJ databases">
        <authorList>
            <person name="Palmer J.M."/>
        </authorList>
    </citation>
    <scope>NUCLEOTIDE SEQUENCE [LARGE SCALE GENOMIC DNA]</scope>
    <source>
        <strain evidence="1 2">AT_MEX2019</strain>
        <tissue evidence="1">Muscle</tissue>
    </source>
</reference>
<gene>
    <name evidence="1" type="ORF">ATANTOWER_022765</name>
</gene>
<evidence type="ECO:0000313" key="2">
    <source>
        <dbReference type="Proteomes" id="UP001345963"/>
    </source>
</evidence>
<evidence type="ECO:0000313" key="1">
    <source>
        <dbReference type="EMBL" id="MED6243983.1"/>
    </source>
</evidence>
<organism evidence="1 2">
    <name type="scientific">Ataeniobius toweri</name>
    <dbReference type="NCBI Taxonomy" id="208326"/>
    <lineage>
        <taxon>Eukaryota</taxon>
        <taxon>Metazoa</taxon>
        <taxon>Chordata</taxon>
        <taxon>Craniata</taxon>
        <taxon>Vertebrata</taxon>
        <taxon>Euteleostomi</taxon>
        <taxon>Actinopterygii</taxon>
        <taxon>Neopterygii</taxon>
        <taxon>Teleostei</taxon>
        <taxon>Neoteleostei</taxon>
        <taxon>Acanthomorphata</taxon>
        <taxon>Ovalentaria</taxon>
        <taxon>Atherinomorphae</taxon>
        <taxon>Cyprinodontiformes</taxon>
        <taxon>Goodeidae</taxon>
        <taxon>Ataeniobius</taxon>
    </lineage>
</organism>
<sequence length="116" mass="12951">MTTLKIYIWISARNSRQQGLKTEEFTETLKTRSHKQTLKQAHSASLTVSLPQCPAELVVVHLGFALSRPPQSGHLIGILDDKLAVVPLPCDDIMILLFPEQLQDEVPQLDLPGPWT</sequence>
<dbReference type="Proteomes" id="UP001345963">
    <property type="component" value="Unassembled WGS sequence"/>
</dbReference>
<name>A0ABU7B160_9TELE</name>
<accession>A0ABU7B160</accession>
<protein>
    <submittedName>
        <fullName evidence="1">Uncharacterized protein</fullName>
    </submittedName>
</protein>